<evidence type="ECO:0000259" key="6">
    <source>
        <dbReference type="PROSITE" id="PS51198"/>
    </source>
</evidence>
<evidence type="ECO:0000256" key="4">
    <source>
        <dbReference type="ARBA" id="ARBA00022840"/>
    </source>
</evidence>
<dbReference type="SUPFAM" id="SSF52540">
    <property type="entry name" value="P-loop containing nucleoside triphosphate hydrolases"/>
    <property type="match status" value="1"/>
</dbReference>
<dbReference type="GO" id="GO:0003677">
    <property type="term" value="F:DNA binding"/>
    <property type="evidence" value="ECO:0007669"/>
    <property type="project" value="InterPro"/>
</dbReference>
<evidence type="ECO:0000256" key="5">
    <source>
        <dbReference type="PROSITE-ProRule" id="PRU00560"/>
    </source>
</evidence>
<dbReference type="GO" id="GO:0016787">
    <property type="term" value="F:hydrolase activity"/>
    <property type="evidence" value="ECO:0007669"/>
    <property type="project" value="UniProtKB-UniRule"/>
</dbReference>
<keyword evidence="2 5" id="KW-0378">Hydrolase</keyword>
<dbReference type="Proteomes" id="UP000634011">
    <property type="component" value="Unassembled WGS sequence"/>
</dbReference>
<dbReference type="Gene3D" id="1.10.486.10">
    <property type="entry name" value="PCRA, domain 4"/>
    <property type="match status" value="1"/>
</dbReference>
<dbReference type="AlphaFoldDB" id="A0A923KHU7"/>
<sequence length="708" mass="81350">MTKNEMAELQIQQRIIKHVDDFRSFRFNAGAGAGKTYALIETLKYVAVNKIAASKSAQKVACITYTNIAVNEIKSRLGNSETIHVSTIHERLWEIIKRAQPELLLCHKEKIEEVIDKISSNLDGSDKVKFYKELGEQQKKEFIEFAMQTKDIFYKSRDLGAKLFKNAYSNIEVNSPAFLDDCFKNVGNFKYVVELLYQNQRLKECLKRIDAGEEKRVNYDSKVNADRLHYMKFSHDTLLEYGLKLIENYPTLCRIIIDSYPYFFIDEYQDTHANVVKFIKTIHGYAIKNNKNWMVGYFGDIAQSIYDDGVGGKIADLHAGLVNVDKIFNRRSHRQIIDVVNKIRADEIVQEPIFEERNTGSVNFFYNVSDQKLTTAQQFLVEYKEALIKCNGELGDEVDEDTKIHCLVLTNKLMASFNGFGDVYEVYQNSSIYYDNLNAQVLSQQLEKLHPTVLTIYHLVKLYHDIQKGIVSYYDIFGVASKNMAFSKASLVIRELEKKVVNSFKDWIDIIIDRLENSEATEALARALINRINFESRKITSADAFQSALLDDINTLMNGDSEAEDTAKGKINSVLELPINSLIKWANFIDGIENNEISYHTYHGTKGEEYENVAIILEHSFGRNNANKFKNYFEVVKKTQEEVEFIFADPHEKEKHLNTKHLLYVACSRAIKNLRVLYLDDILGIENGIKAIFGDIKPWEVAGVQMSE</sequence>
<keyword evidence="3 5" id="KW-0347">Helicase</keyword>
<dbReference type="GO" id="GO:0043138">
    <property type="term" value="F:3'-5' DNA helicase activity"/>
    <property type="evidence" value="ECO:0007669"/>
    <property type="project" value="TreeGrafter"/>
</dbReference>
<dbReference type="GO" id="GO:0005829">
    <property type="term" value="C:cytosol"/>
    <property type="evidence" value="ECO:0007669"/>
    <property type="project" value="TreeGrafter"/>
</dbReference>
<dbReference type="InterPro" id="IPR014016">
    <property type="entry name" value="UvrD-like_ATP-bd"/>
</dbReference>
<dbReference type="GO" id="GO:0000725">
    <property type="term" value="P:recombinational repair"/>
    <property type="evidence" value="ECO:0007669"/>
    <property type="project" value="TreeGrafter"/>
</dbReference>
<dbReference type="PANTHER" id="PTHR11070:SF3">
    <property type="entry name" value="DNA 3'-5' HELICASE"/>
    <property type="match status" value="1"/>
</dbReference>
<evidence type="ECO:0000256" key="1">
    <source>
        <dbReference type="ARBA" id="ARBA00022741"/>
    </source>
</evidence>
<comment type="caution">
    <text evidence="7">The sequence shown here is derived from an EMBL/GenBank/DDBJ whole genome shotgun (WGS) entry which is preliminary data.</text>
</comment>
<evidence type="ECO:0000256" key="2">
    <source>
        <dbReference type="ARBA" id="ARBA00022801"/>
    </source>
</evidence>
<accession>A0A923KHU7</accession>
<gene>
    <name evidence="7" type="ORF">H8K32_05515</name>
</gene>
<dbReference type="RefSeq" id="WP_186911489.1">
    <property type="nucleotide sequence ID" value="NZ_JACOFV010000004.1"/>
</dbReference>
<evidence type="ECO:0000313" key="8">
    <source>
        <dbReference type="Proteomes" id="UP000634011"/>
    </source>
</evidence>
<keyword evidence="4 5" id="KW-0067">ATP-binding</keyword>
<dbReference type="InterPro" id="IPR000212">
    <property type="entry name" value="DNA_helicase_UvrD/REP"/>
</dbReference>
<organism evidence="7 8">
    <name type="scientific">Undibacterium jejuense</name>
    <dbReference type="NCBI Taxonomy" id="1344949"/>
    <lineage>
        <taxon>Bacteria</taxon>
        <taxon>Pseudomonadati</taxon>
        <taxon>Pseudomonadota</taxon>
        <taxon>Betaproteobacteria</taxon>
        <taxon>Burkholderiales</taxon>
        <taxon>Oxalobacteraceae</taxon>
        <taxon>Undibacterium</taxon>
    </lineage>
</organism>
<dbReference type="PROSITE" id="PS51198">
    <property type="entry name" value="UVRD_HELICASE_ATP_BIND"/>
    <property type="match status" value="1"/>
</dbReference>
<keyword evidence="1 5" id="KW-0547">Nucleotide-binding</keyword>
<dbReference type="Pfam" id="PF00580">
    <property type="entry name" value="UvrD-helicase"/>
    <property type="match status" value="1"/>
</dbReference>
<proteinExistence type="predicted"/>
<keyword evidence="8" id="KW-1185">Reference proteome</keyword>
<feature type="domain" description="UvrD-like helicase ATP-binding" evidence="6">
    <location>
        <begin position="8"/>
        <end position="362"/>
    </location>
</feature>
<dbReference type="EMBL" id="JACOFV010000004">
    <property type="protein sequence ID" value="MBC3861552.1"/>
    <property type="molecule type" value="Genomic_DNA"/>
</dbReference>
<protein>
    <submittedName>
        <fullName evidence="7">ATP-dependent helicase</fullName>
    </submittedName>
</protein>
<name>A0A923KHU7_9BURK</name>
<evidence type="ECO:0000256" key="3">
    <source>
        <dbReference type="ARBA" id="ARBA00022806"/>
    </source>
</evidence>
<dbReference type="Gene3D" id="3.40.50.300">
    <property type="entry name" value="P-loop containing nucleotide triphosphate hydrolases"/>
    <property type="match status" value="3"/>
</dbReference>
<reference evidence="7" key="1">
    <citation type="submission" date="2020-08" db="EMBL/GenBank/DDBJ databases">
        <title>Novel species isolated from subtropical streams in China.</title>
        <authorList>
            <person name="Lu H."/>
        </authorList>
    </citation>
    <scope>NUCLEOTIDE SEQUENCE</scope>
    <source>
        <strain evidence="7">KACC 12607</strain>
    </source>
</reference>
<evidence type="ECO:0000313" key="7">
    <source>
        <dbReference type="EMBL" id="MBC3861552.1"/>
    </source>
</evidence>
<dbReference type="PANTHER" id="PTHR11070">
    <property type="entry name" value="UVRD / RECB / PCRA DNA HELICASE FAMILY MEMBER"/>
    <property type="match status" value="1"/>
</dbReference>
<feature type="binding site" evidence="5">
    <location>
        <begin position="29"/>
        <end position="36"/>
    </location>
    <ligand>
        <name>ATP</name>
        <dbReference type="ChEBI" id="CHEBI:30616"/>
    </ligand>
</feature>
<dbReference type="InterPro" id="IPR027417">
    <property type="entry name" value="P-loop_NTPase"/>
</dbReference>
<dbReference type="GO" id="GO:0005524">
    <property type="term" value="F:ATP binding"/>
    <property type="evidence" value="ECO:0007669"/>
    <property type="project" value="UniProtKB-UniRule"/>
</dbReference>